<name>A0A5B8V9E0_9BACT</name>
<dbReference type="InterPro" id="IPR005170">
    <property type="entry name" value="Transptr-assoc_dom"/>
</dbReference>
<feature type="transmembrane region" description="Helical" evidence="9">
    <location>
        <begin position="60"/>
        <end position="78"/>
    </location>
</feature>
<dbReference type="InterPro" id="IPR000644">
    <property type="entry name" value="CBS_dom"/>
</dbReference>
<evidence type="ECO:0000313" key="13">
    <source>
        <dbReference type="Proteomes" id="UP000321533"/>
    </source>
</evidence>
<feature type="transmembrane region" description="Helical" evidence="9">
    <location>
        <begin position="6"/>
        <end position="31"/>
    </location>
</feature>
<feature type="domain" description="CNNM transmembrane" evidence="11">
    <location>
        <begin position="1"/>
        <end position="198"/>
    </location>
</feature>
<comment type="subcellular location">
    <subcellularLocation>
        <location evidence="1">Membrane</location>
        <topology evidence="1">Multi-pass membrane protein</topology>
    </subcellularLocation>
</comment>
<keyword evidence="2 8" id="KW-0812">Transmembrane</keyword>
<dbReference type="SUPFAM" id="SSF56176">
    <property type="entry name" value="FAD-binding/transporter-associated domain-like"/>
    <property type="match status" value="1"/>
</dbReference>
<dbReference type="Gene3D" id="3.10.580.10">
    <property type="entry name" value="CBS-domain"/>
    <property type="match status" value="1"/>
</dbReference>
<keyword evidence="4 8" id="KW-1133">Transmembrane helix</keyword>
<evidence type="ECO:0000256" key="7">
    <source>
        <dbReference type="PROSITE-ProRule" id="PRU00703"/>
    </source>
</evidence>
<dbReference type="KEGG" id="pgin:FRZ67_09245"/>
<feature type="transmembrane region" description="Helical" evidence="9">
    <location>
        <begin position="98"/>
        <end position="119"/>
    </location>
</feature>
<evidence type="ECO:0000256" key="8">
    <source>
        <dbReference type="PROSITE-ProRule" id="PRU01193"/>
    </source>
</evidence>
<dbReference type="AlphaFoldDB" id="A0A5B8V9E0"/>
<dbReference type="InterPro" id="IPR044751">
    <property type="entry name" value="Ion_transp-like_CBS"/>
</dbReference>
<evidence type="ECO:0000256" key="3">
    <source>
        <dbReference type="ARBA" id="ARBA00022737"/>
    </source>
</evidence>
<evidence type="ECO:0000256" key="2">
    <source>
        <dbReference type="ARBA" id="ARBA00022692"/>
    </source>
</evidence>
<dbReference type="PANTHER" id="PTHR22777">
    <property type="entry name" value="HEMOLYSIN-RELATED"/>
    <property type="match status" value="1"/>
</dbReference>
<dbReference type="GO" id="GO:0005886">
    <property type="term" value="C:plasma membrane"/>
    <property type="evidence" value="ECO:0007669"/>
    <property type="project" value="TreeGrafter"/>
</dbReference>
<organism evidence="12 13">
    <name type="scientific">Panacibacter ginsenosidivorans</name>
    <dbReference type="NCBI Taxonomy" id="1813871"/>
    <lineage>
        <taxon>Bacteria</taxon>
        <taxon>Pseudomonadati</taxon>
        <taxon>Bacteroidota</taxon>
        <taxon>Chitinophagia</taxon>
        <taxon>Chitinophagales</taxon>
        <taxon>Chitinophagaceae</taxon>
        <taxon>Panacibacter</taxon>
    </lineage>
</organism>
<evidence type="ECO:0000256" key="9">
    <source>
        <dbReference type="SAM" id="Phobius"/>
    </source>
</evidence>
<keyword evidence="5 7" id="KW-0129">CBS domain</keyword>
<dbReference type="PROSITE" id="PS51371">
    <property type="entry name" value="CBS"/>
    <property type="match status" value="1"/>
</dbReference>
<feature type="domain" description="CBS" evidence="10">
    <location>
        <begin position="277"/>
        <end position="334"/>
    </location>
</feature>
<dbReference type="PANTHER" id="PTHR22777:SF17">
    <property type="entry name" value="UPF0053 PROTEIN SLL0260"/>
    <property type="match status" value="1"/>
</dbReference>
<evidence type="ECO:0000256" key="6">
    <source>
        <dbReference type="ARBA" id="ARBA00023136"/>
    </source>
</evidence>
<dbReference type="InterPro" id="IPR046342">
    <property type="entry name" value="CBS_dom_sf"/>
</dbReference>
<keyword evidence="6 8" id="KW-0472">Membrane</keyword>
<dbReference type="InterPro" id="IPR002550">
    <property type="entry name" value="CNNM"/>
</dbReference>
<dbReference type="RefSeq" id="WP_147189278.1">
    <property type="nucleotide sequence ID" value="NZ_CP042435.1"/>
</dbReference>
<dbReference type="Pfam" id="PF01595">
    <property type="entry name" value="CNNM"/>
    <property type="match status" value="1"/>
</dbReference>
<keyword evidence="13" id="KW-1185">Reference proteome</keyword>
<dbReference type="OrthoDB" id="9798188at2"/>
<dbReference type="InterPro" id="IPR036318">
    <property type="entry name" value="FAD-bd_PCMH-like_sf"/>
</dbReference>
<dbReference type="Pfam" id="PF00571">
    <property type="entry name" value="CBS"/>
    <property type="match status" value="2"/>
</dbReference>
<evidence type="ECO:0000259" key="11">
    <source>
        <dbReference type="PROSITE" id="PS51846"/>
    </source>
</evidence>
<evidence type="ECO:0000259" key="10">
    <source>
        <dbReference type="PROSITE" id="PS51371"/>
    </source>
</evidence>
<dbReference type="SUPFAM" id="SSF54631">
    <property type="entry name" value="CBS-domain pair"/>
    <property type="match status" value="1"/>
</dbReference>
<accession>A0A5B8V9E0</accession>
<dbReference type="Gene3D" id="3.30.465.10">
    <property type="match status" value="1"/>
</dbReference>
<dbReference type="Pfam" id="PF03471">
    <property type="entry name" value="CorC_HlyC"/>
    <property type="match status" value="1"/>
</dbReference>
<dbReference type="PROSITE" id="PS51846">
    <property type="entry name" value="CNNM"/>
    <property type="match status" value="1"/>
</dbReference>
<reference evidence="12 13" key="1">
    <citation type="journal article" date="2016" name="Int. J. Syst. Evol. Microbiol.">
        <title>Panacibacter ginsenosidivorans gen. nov., sp. nov., with ginsenoside converting activity isolated from soil of a ginseng field.</title>
        <authorList>
            <person name="Siddiqi M.Z."/>
            <person name="Muhammad Shafi S."/>
            <person name="Choi K.D."/>
            <person name="Im W.T."/>
        </authorList>
    </citation>
    <scope>NUCLEOTIDE SEQUENCE [LARGE SCALE GENOMIC DNA]</scope>
    <source>
        <strain evidence="12 13">Gsoil1550</strain>
    </source>
</reference>
<dbReference type="CDD" id="cd04590">
    <property type="entry name" value="CBS_pair_CorC_HlyC_assoc"/>
    <property type="match status" value="1"/>
</dbReference>
<evidence type="ECO:0000313" key="12">
    <source>
        <dbReference type="EMBL" id="QEC67471.1"/>
    </source>
</evidence>
<evidence type="ECO:0000256" key="4">
    <source>
        <dbReference type="ARBA" id="ARBA00022989"/>
    </source>
</evidence>
<dbReference type="SMART" id="SM01091">
    <property type="entry name" value="CorC_HlyC"/>
    <property type="match status" value="1"/>
</dbReference>
<dbReference type="Proteomes" id="UP000321533">
    <property type="component" value="Chromosome"/>
</dbReference>
<proteinExistence type="predicted"/>
<sequence>MGAIYILLISIFVSLLFVAFFSGIEIAFISANRLGIELKKKQGRSSGLIMSRLMEQPSKFLGSNLIGFNFFLIIYGLLVSELIKTSFWIPVVHTENPYLKLILDIAVVWLVVIFFGELYPKAIFKAKSDSLLSFFAPLSDFFHDIFSPVVTAFVNFSESILKYLFNVRIRNTDEPFSMVDLEHFLQQTNEQGDNNQELNRELLQNALSLPAVRIRQCLVPRTEIEAVDIQSTVKEVRKKLEETKLSKIIVYDGNIDNIAGYVHQLDLFKKPENIQSVVHPIPVVPESMSATDLINKLSRERKSIAWVIDEFGGTAGIITMEDVLEEIFGDIKDEYDIEEFVEKQISENEYIFSGRLELDYLNEKYNLDFPESEYETLSGYIINEHETIPKPKERIIIDKYEFDALNVSDTRIEMVKMKVLR</sequence>
<gene>
    <name evidence="12" type="ORF">FRZ67_09245</name>
</gene>
<evidence type="ECO:0000256" key="1">
    <source>
        <dbReference type="ARBA" id="ARBA00004141"/>
    </source>
</evidence>
<dbReference type="EMBL" id="CP042435">
    <property type="protein sequence ID" value="QEC67471.1"/>
    <property type="molecule type" value="Genomic_DNA"/>
</dbReference>
<dbReference type="InterPro" id="IPR016169">
    <property type="entry name" value="FAD-bd_PCMH_sub2"/>
</dbReference>
<keyword evidence="3" id="KW-0677">Repeat</keyword>
<dbReference type="GO" id="GO:0050660">
    <property type="term" value="F:flavin adenine dinucleotide binding"/>
    <property type="evidence" value="ECO:0007669"/>
    <property type="project" value="InterPro"/>
</dbReference>
<evidence type="ECO:0000256" key="5">
    <source>
        <dbReference type="ARBA" id="ARBA00023122"/>
    </source>
</evidence>
<protein>
    <submittedName>
        <fullName evidence="12">HlyC/CorC family transporter</fullName>
    </submittedName>
</protein>